<sequence>MARTGFSEASPDHRTLVGASMLVVDDAGLVLMVRDGGGHRLPGGPQAAGETLPQAAVRAVAARTGVRAEVSELIGIYSDPTEPWSADLAVCFRGRPVSGPLRDGAVWVEPERLGELGIPAASRSVIEQGLAAD</sequence>
<name>A0A1G6VEL1_9PSEU</name>
<dbReference type="EMBL" id="FMZZ01000012">
    <property type="protein sequence ID" value="SDD52120.1"/>
    <property type="molecule type" value="Genomic_DNA"/>
</dbReference>
<dbReference type="Gene3D" id="3.90.79.10">
    <property type="entry name" value="Nucleoside Triphosphate Pyrophosphohydrolase"/>
    <property type="match status" value="1"/>
</dbReference>
<gene>
    <name evidence="4" type="ORF">SAMN05216174_112104</name>
</gene>
<evidence type="ECO:0000259" key="3">
    <source>
        <dbReference type="PROSITE" id="PS51462"/>
    </source>
</evidence>
<evidence type="ECO:0000256" key="2">
    <source>
        <dbReference type="ARBA" id="ARBA00022801"/>
    </source>
</evidence>
<keyword evidence="2" id="KW-0378">Hydrolase</keyword>
<dbReference type="PANTHER" id="PTHR43046:SF16">
    <property type="entry name" value="ADP-RIBOSE PYROPHOSPHATASE YJHB-RELATED"/>
    <property type="match status" value="1"/>
</dbReference>
<dbReference type="Proteomes" id="UP000199501">
    <property type="component" value="Unassembled WGS sequence"/>
</dbReference>
<organism evidence="4 5">
    <name type="scientific">Actinokineospora iranica</name>
    <dbReference type="NCBI Taxonomy" id="1271860"/>
    <lineage>
        <taxon>Bacteria</taxon>
        <taxon>Bacillati</taxon>
        <taxon>Actinomycetota</taxon>
        <taxon>Actinomycetes</taxon>
        <taxon>Pseudonocardiales</taxon>
        <taxon>Pseudonocardiaceae</taxon>
        <taxon>Actinokineospora</taxon>
    </lineage>
</organism>
<comment type="cofactor">
    <cofactor evidence="1">
        <name>Mg(2+)</name>
        <dbReference type="ChEBI" id="CHEBI:18420"/>
    </cofactor>
</comment>
<dbReference type="Pfam" id="PF00293">
    <property type="entry name" value="NUDIX"/>
    <property type="match status" value="1"/>
</dbReference>
<proteinExistence type="predicted"/>
<dbReference type="PANTHER" id="PTHR43046">
    <property type="entry name" value="GDP-MANNOSE MANNOSYL HYDROLASE"/>
    <property type="match status" value="1"/>
</dbReference>
<dbReference type="OrthoDB" id="3691808at2"/>
<evidence type="ECO:0000256" key="1">
    <source>
        <dbReference type="ARBA" id="ARBA00001946"/>
    </source>
</evidence>
<keyword evidence="5" id="KW-1185">Reference proteome</keyword>
<accession>A0A1G6VEL1</accession>
<dbReference type="SUPFAM" id="SSF55811">
    <property type="entry name" value="Nudix"/>
    <property type="match status" value="1"/>
</dbReference>
<evidence type="ECO:0000313" key="4">
    <source>
        <dbReference type="EMBL" id="SDD52120.1"/>
    </source>
</evidence>
<dbReference type="PROSITE" id="PS51462">
    <property type="entry name" value="NUDIX"/>
    <property type="match status" value="1"/>
</dbReference>
<evidence type="ECO:0000313" key="5">
    <source>
        <dbReference type="Proteomes" id="UP000199501"/>
    </source>
</evidence>
<dbReference type="InterPro" id="IPR015797">
    <property type="entry name" value="NUDIX_hydrolase-like_dom_sf"/>
</dbReference>
<dbReference type="AlphaFoldDB" id="A0A1G6VEL1"/>
<reference evidence="5" key="1">
    <citation type="submission" date="2016-10" db="EMBL/GenBank/DDBJ databases">
        <authorList>
            <person name="Varghese N."/>
            <person name="Submissions S."/>
        </authorList>
    </citation>
    <scope>NUCLEOTIDE SEQUENCE [LARGE SCALE GENOMIC DNA]</scope>
    <source>
        <strain evidence="5">IBRC-M 10403</strain>
    </source>
</reference>
<dbReference type="InterPro" id="IPR000086">
    <property type="entry name" value="NUDIX_hydrolase_dom"/>
</dbReference>
<dbReference type="STRING" id="1271860.SAMN05216174_112104"/>
<protein>
    <submittedName>
        <fullName evidence="4">ADP-ribose pyrophosphatase YjhB, NUDIX family</fullName>
    </submittedName>
</protein>
<dbReference type="GO" id="GO:0016787">
    <property type="term" value="F:hydrolase activity"/>
    <property type="evidence" value="ECO:0007669"/>
    <property type="project" value="UniProtKB-KW"/>
</dbReference>
<feature type="domain" description="Nudix hydrolase" evidence="3">
    <location>
        <begin position="13"/>
        <end position="131"/>
    </location>
</feature>